<dbReference type="CDD" id="cd00143">
    <property type="entry name" value="PP2Cc"/>
    <property type="match status" value="1"/>
</dbReference>
<dbReference type="EC" id="3.1.3.16" evidence="3"/>
<reference evidence="12 13" key="1">
    <citation type="journal article" date="2019" name="Nat. Plants">
        <title>Stout camphor tree genome fills gaps in understanding of flowering plant genome evolution.</title>
        <authorList>
            <person name="Chaw S.M."/>
            <person name="Liu Y.C."/>
            <person name="Wu Y.W."/>
            <person name="Wang H.Y."/>
            <person name="Lin C.I."/>
            <person name="Wu C.S."/>
            <person name="Ke H.M."/>
            <person name="Chang L.Y."/>
            <person name="Hsu C.Y."/>
            <person name="Yang H.T."/>
            <person name="Sudianto E."/>
            <person name="Hsu M.H."/>
            <person name="Wu K.P."/>
            <person name="Wang L.N."/>
            <person name="Leebens-Mack J.H."/>
            <person name="Tsai I.J."/>
        </authorList>
    </citation>
    <scope>NUCLEOTIDE SEQUENCE [LARGE SCALE GENOMIC DNA]</scope>
    <source>
        <strain evidence="13">cv. Chaw 1501</strain>
        <tissue evidence="12">Young leaves</tissue>
    </source>
</reference>
<dbReference type="SUPFAM" id="SSF81606">
    <property type="entry name" value="PP2C-like"/>
    <property type="match status" value="1"/>
</dbReference>
<dbReference type="SMART" id="SM00332">
    <property type="entry name" value="PP2Cc"/>
    <property type="match status" value="1"/>
</dbReference>
<keyword evidence="6" id="KW-0460">Magnesium</keyword>
<proteinExistence type="inferred from homology"/>
<evidence type="ECO:0000256" key="7">
    <source>
        <dbReference type="ARBA" id="ARBA00022912"/>
    </source>
</evidence>
<keyword evidence="10" id="KW-0175">Coiled coil</keyword>
<dbReference type="OrthoDB" id="10264738at2759"/>
<feature type="domain" description="PPM-type phosphatase" evidence="11">
    <location>
        <begin position="203"/>
        <end position="450"/>
    </location>
</feature>
<dbReference type="STRING" id="337451.A0A3S3M7W0"/>
<comment type="cofactor">
    <cofactor evidence="2">
        <name>Mg(2+)</name>
        <dbReference type="ChEBI" id="CHEBI:18420"/>
    </cofactor>
</comment>
<dbReference type="Pfam" id="PF00481">
    <property type="entry name" value="PP2C"/>
    <property type="match status" value="1"/>
</dbReference>
<evidence type="ECO:0000256" key="1">
    <source>
        <dbReference type="ARBA" id="ARBA00001936"/>
    </source>
</evidence>
<keyword evidence="13" id="KW-1185">Reference proteome</keyword>
<evidence type="ECO:0000256" key="10">
    <source>
        <dbReference type="SAM" id="Coils"/>
    </source>
</evidence>
<name>A0A3S3M7W0_9MAGN</name>
<dbReference type="PANTHER" id="PTHR47992">
    <property type="entry name" value="PROTEIN PHOSPHATASE"/>
    <property type="match status" value="1"/>
</dbReference>
<evidence type="ECO:0000256" key="5">
    <source>
        <dbReference type="ARBA" id="ARBA00022801"/>
    </source>
</evidence>
<evidence type="ECO:0000256" key="4">
    <source>
        <dbReference type="ARBA" id="ARBA00022723"/>
    </source>
</evidence>
<dbReference type="FunFam" id="3.60.40.10:FF:000079">
    <property type="entry name" value="Probable protein phosphatase 2C 74"/>
    <property type="match status" value="1"/>
</dbReference>
<dbReference type="GO" id="GO:0046872">
    <property type="term" value="F:metal ion binding"/>
    <property type="evidence" value="ECO:0007669"/>
    <property type="project" value="UniProtKB-KW"/>
</dbReference>
<dbReference type="AlphaFoldDB" id="A0A3S3M7W0"/>
<accession>A0A3S3M7W0</accession>
<evidence type="ECO:0000256" key="2">
    <source>
        <dbReference type="ARBA" id="ARBA00001946"/>
    </source>
</evidence>
<dbReference type="Proteomes" id="UP000283530">
    <property type="component" value="Unassembled WGS sequence"/>
</dbReference>
<keyword evidence="4" id="KW-0479">Metal-binding</keyword>
<organism evidence="12 13">
    <name type="scientific">Cinnamomum micranthum f. kanehirae</name>
    <dbReference type="NCBI Taxonomy" id="337451"/>
    <lineage>
        <taxon>Eukaryota</taxon>
        <taxon>Viridiplantae</taxon>
        <taxon>Streptophyta</taxon>
        <taxon>Embryophyta</taxon>
        <taxon>Tracheophyta</taxon>
        <taxon>Spermatophyta</taxon>
        <taxon>Magnoliopsida</taxon>
        <taxon>Magnoliidae</taxon>
        <taxon>Laurales</taxon>
        <taxon>Lauraceae</taxon>
        <taxon>Cinnamomum</taxon>
    </lineage>
</organism>
<evidence type="ECO:0000313" key="13">
    <source>
        <dbReference type="Proteomes" id="UP000283530"/>
    </source>
</evidence>
<dbReference type="InterPro" id="IPR036457">
    <property type="entry name" value="PPM-type-like_dom_sf"/>
</dbReference>
<sequence length="455" mass="50246">MMIYANEFLCNFSFISLFLRSLKLLRKAIRMAICSSSWMDFRSSPVPALGGLSFSPANHPQEIPCNETHPVENLLPESPASVPRVLTPVNGGPPLFNSCSKKYPEENFLFNRTPVEISRIGLQNSIQNNVISMRSELPEEISMTPKVDGLSSMVTCKGGEVKVLGKVRKRPARIAIPQMNRDLDFEEVGLDGGEKEFHVGGRDFCLASKKGKRKVMEDGYGFITEICGNSKQAFFGVFDGHGGRAAVDYASDKLGRNIMTAMAEYENAENQLEQAIRAGYLTTDKEFLSQGVSSGTCAATVLLKDGDLHVSNVGDCRVVLSRKGIADPLTKDHRVQREDERVRIESSGGYVNCHSGVWRVQGSLAVSRAIGDVHLKEWIISEPETNKLRLTPDCEFLIIASDGLWDKVTNQEAVDVVLTHKDSIESCRKLVDISSSRGSRDDITVMVVNLHNFTL</sequence>
<comment type="caution">
    <text evidence="12">The sequence shown here is derived from an EMBL/GenBank/DDBJ whole genome shotgun (WGS) entry which is preliminary data.</text>
</comment>
<evidence type="ECO:0000256" key="8">
    <source>
        <dbReference type="ARBA" id="ARBA00023211"/>
    </source>
</evidence>
<evidence type="ECO:0000256" key="6">
    <source>
        <dbReference type="ARBA" id="ARBA00022842"/>
    </source>
</evidence>
<feature type="coiled-coil region" evidence="10">
    <location>
        <begin position="251"/>
        <end position="278"/>
    </location>
</feature>
<dbReference type="InterPro" id="IPR001932">
    <property type="entry name" value="PPM-type_phosphatase-like_dom"/>
</dbReference>
<evidence type="ECO:0000259" key="11">
    <source>
        <dbReference type="PROSITE" id="PS51746"/>
    </source>
</evidence>
<dbReference type="GO" id="GO:0004722">
    <property type="term" value="F:protein serine/threonine phosphatase activity"/>
    <property type="evidence" value="ECO:0007669"/>
    <property type="project" value="UniProtKB-EC"/>
</dbReference>
<protein>
    <recommendedName>
        <fullName evidence="3">protein-serine/threonine phosphatase</fullName>
        <ecNumber evidence="3">3.1.3.16</ecNumber>
    </recommendedName>
</protein>
<keyword evidence="8" id="KW-0464">Manganese</keyword>
<comment type="cofactor">
    <cofactor evidence="1">
        <name>Mn(2+)</name>
        <dbReference type="ChEBI" id="CHEBI:29035"/>
    </cofactor>
</comment>
<comment type="similarity">
    <text evidence="9">Belongs to the PP2C family.</text>
</comment>
<dbReference type="SMART" id="SM00331">
    <property type="entry name" value="PP2C_SIG"/>
    <property type="match status" value="1"/>
</dbReference>
<evidence type="ECO:0000313" key="12">
    <source>
        <dbReference type="EMBL" id="RWR78691.1"/>
    </source>
</evidence>
<keyword evidence="7 9" id="KW-0904">Protein phosphatase</keyword>
<dbReference type="Gene3D" id="3.60.40.10">
    <property type="entry name" value="PPM-type phosphatase domain"/>
    <property type="match status" value="1"/>
</dbReference>
<dbReference type="PROSITE" id="PS01032">
    <property type="entry name" value="PPM_1"/>
    <property type="match status" value="1"/>
</dbReference>
<dbReference type="EMBL" id="QPKB01000003">
    <property type="protein sequence ID" value="RWR78691.1"/>
    <property type="molecule type" value="Genomic_DNA"/>
</dbReference>
<evidence type="ECO:0000256" key="3">
    <source>
        <dbReference type="ARBA" id="ARBA00013081"/>
    </source>
</evidence>
<dbReference type="InterPro" id="IPR015655">
    <property type="entry name" value="PP2C"/>
</dbReference>
<gene>
    <name evidence="12" type="ORF">CKAN_00723400</name>
</gene>
<evidence type="ECO:0000256" key="9">
    <source>
        <dbReference type="RuleBase" id="RU003465"/>
    </source>
</evidence>
<keyword evidence="5 9" id="KW-0378">Hydrolase</keyword>
<dbReference type="PROSITE" id="PS51746">
    <property type="entry name" value="PPM_2"/>
    <property type="match status" value="1"/>
</dbReference>
<dbReference type="InterPro" id="IPR000222">
    <property type="entry name" value="PP2C_BS"/>
</dbReference>